<feature type="domain" description="3-beta hydroxysteroid dehydrogenase/isomerase" evidence="2">
    <location>
        <begin position="40"/>
        <end position="282"/>
    </location>
</feature>
<dbReference type="GO" id="GO:0016616">
    <property type="term" value="F:oxidoreductase activity, acting on the CH-OH group of donors, NAD or NADP as acceptor"/>
    <property type="evidence" value="ECO:0007669"/>
    <property type="project" value="InterPro"/>
</dbReference>
<proteinExistence type="predicted"/>
<dbReference type="AlphaFoldDB" id="A0A381Y599"/>
<organism evidence="3">
    <name type="scientific">marine metagenome</name>
    <dbReference type="NCBI Taxonomy" id="408172"/>
    <lineage>
        <taxon>unclassified sequences</taxon>
        <taxon>metagenomes</taxon>
        <taxon>ecological metagenomes</taxon>
    </lineage>
</organism>
<dbReference type="InterPro" id="IPR002225">
    <property type="entry name" value="3Beta_OHSteriod_DH/Estase"/>
</dbReference>
<dbReference type="Pfam" id="PF01073">
    <property type="entry name" value="3Beta_HSD"/>
    <property type="match status" value="1"/>
</dbReference>
<sequence>WLEYMPVTHGVAGSSPVQTAKDLADVRFFNTKNQMEKVFVSGGTGYIALHCIKQLIEQGYLVKTSLRSLDKVDNLLKCLSRHVDCTGKIEFCELNLLSDNGWNEAIQGCDYVLHVASPVIIGRVDVDELVKPALGGLQRCLKAAVKNKVKRFVMTSSFAAIYGNGKSEFNDDDWTDLSNEELFPYEISKTKAEMFLWEYIENLNDSEKIEVCAINPVLVVGPSLSDSVSISNRIAIKKMLTGSIPFNPKLSVSVVDVKDVAWAHIRAMKEKNAVGKRFLLSEKTVWFSDISNILYNNGFKKVPRYTAPNWLIKFLSIFISSLRMAVERLGEKEVLHTNNARNILKWDPKGVDKAIVGSAEQLRDLKVL</sequence>
<name>A0A381Y599_9ZZZZ</name>
<protein>
    <recommendedName>
        <fullName evidence="2">3-beta hydroxysteroid dehydrogenase/isomerase domain-containing protein</fullName>
    </recommendedName>
</protein>
<evidence type="ECO:0000259" key="2">
    <source>
        <dbReference type="Pfam" id="PF01073"/>
    </source>
</evidence>
<accession>A0A381Y599</accession>
<dbReference type="GO" id="GO:0006694">
    <property type="term" value="P:steroid biosynthetic process"/>
    <property type="evidence" value="ECO:0007669"/>
    <property type="project" value="InterPro"/>
</dbReference>
<gene>
    <name evidence="3" type="ORF">METZ01_LOCUS124686</name>
</gene>
<dbReference type="InterPro" id="IPR050425">
    <property type="entry name" value="NAD(P)_dehydrat-like"/>
</dbReference>
<evidence type="ECO:0000256" key="1">
    <source>
        <dbReference type="ARBA" id="ARBA00023002"/>
    </source>
</evidence>
<keyword evidence="1" id="KW-0560">Oxidoreductase</keyword>
<dbReference type="InterPro" id="IPR036291">
    <property type="entry name" value="NAD(P)-bd_dom_sf"/>
</dbReference>
<feature type="non-terminal residue" evidence="3">
    <location>
        <position position="1"/>
    </location>
</feature>
<dbReference type="PANTHER" id="PTHR10366">
    <property type="entry name" value="NAD DEPENDENT EPIMERASE/DEHYDRATASE"/>
    <property type="match status" value="1"/>
</dbReference>
<dbReference type="SUPFAM" id="SSF51735">
    <property type="entry name" value="NAD(P)-binding Rossmann-fold domains"/>
    <property type="match status" value="1"/>
</dbReference>
<evidence type="ECO:0000313" key="3">
    <source>
        <dbReference type="EMBL" id="SVA71832.1"/>
    </source>
</evidence>
<dbReference type="Gene3D" id="3.40.50.720">
    <property type="entry name" value="NAD(P)-binding Rossmann-like Domain"/>
    <property type="match status" value="1"/>
</dbReference>
<reference evidence="3" key="1">
    <citation type="submission" date="2018-05" db="EMBL/GenBank/DDBJ databases">
        <authorList>
            <person name="Lanie J.A."/>
            <person name="Ng W.-L."/>
            <person name="Kazmierczak K.M."/>
            <person name="Andrzejewski T.M."/>
            <person name="Davidsen T.M."/>
            <person name="Wayne K.J."/>
            <person name="Tettelin H."/>
            <person name="Glass J.I."/>
            <person name="Rusch D."/>
            <person name="Podicherti R."/>
            <person name="Tsui H.-C.T."/>
            <person name="Winkler M.E."/>
        </authorList>
    </citation>
    <scope>NUCLEOTIDE SEQUENCE</scope>
</reference>
<dbReference type="EMBL" id="UINC01017355">
    <property type="protein sequence ID" value="SVA71832.1"/>
    <property type="molecule type" value="Genomic_DNA"/>
</dbReference>
<dbReference type="PANTHER" id="PTHR10366:SF564">
    <property type="entry name" value="STEROL-4-ALPHA-CARBOXYLATE 3-DEHYDROGENASE, DECARBOXYLATING"/>
    <property type="match status" value="1"/>
</dbReference>